<dbReference type="EMBL" id="LIHL02000011">
    <property type="protein sequence ID" value="KAF5455827.1"/>
    <property type="molecule type" value="Genomic_DNA"/>
</dbReference>
<feature type="domain" description="Reverse transcriptase Ty1/copia-type" evidence="1">
    <location>
        <begin position="4"/>
        <end position="88"/>
    </location>
</feature>
<accession>A0A833X1F7</accession>
<dbReference type="InterPro" id="IPR013103">
    <property type="entry name" value="RVT_2"/>
</dbReference>
<reference evidence="2" key="2">
    <citation type="submission" date="2020-03" db="EMBL/GenBank/DDBJ databases">
        <title>Walnut 2.0.</title>
        <authorList>
            <person name="Marrano A."/>
            <person name="Britton M."/>
            <person name="Zimin A.V."/>
            <person name="Zaini P.A."/>
            <person name="Workman R."/>
            <person name="Puiu D."/>
            <person name="Bianco L."/>
            <person name="Allen B.J."/>
            <person name="Troggio M."/>
            <person name="Leslie C.A."/>
            <person name="Timp W."/>
            <person name="Dendekar A."/>
            <person name="Salzberg S.L."/>
            <person name="Neale D.B."/>
        </authorList>
    </citation>
    <scope>NUCLEOTIDE SEQUENCE</scope>
    <source>
        <tissue evidence="2">Leaves</tissue>
    </source>
</reference>
<dbReference type="Proteomes" id="UP000619265">
    <property type="component" value="Unassembled WGS sequence"/>
</dbReference>
<dbReference type="Pfam" id="PF07727">
    <property type="entry name" value="RVT_2"/>
    <property type="match status" value="1"/>
</dbReference>
<sequence>MSGSITTFVLVYVDDLLITDSSLQCISDLVFALKTDFLITDLGSLHFFLGIEATFNSNGLLLTQQKYINDLLHKTNMQLAKPVKSPMATSDKLSAFTGNLFEDPTLYRSTVGSL</sequence>
<evidence type="ECO:0000313" key="3">
    <source>
        <dbReference type="Proteomes" id="UP000619265"/>
    </source>
</evidence>
<protein>
    <recommendedName>
        <fullName evidence="1">Reverse transcriptase Ty1/copia-type domain-containing protein</fullName>
    </recommendedName>
</protein>
<evidence type="ECO:0000313" key="2">
    <source>
        <dbReference type="EMBL" id="KAF5455827.1"/>
    </source>
</evidence>
<evidence type="ECO:0000259" key="1">
    <source>
        <dbReference type="Pfam" id="PF07727"/>
    </source>
</evidence>
<proteinExistence type="predicted"/>
<name>A0A833X1F7_JUGRE</name>
<organism evidence="2 3">
    <name type="scientific">Juglans regia</name>
    <name type="common">English walnut</name>
    <dbReference type="NCBI Taxonomy" id="51240"/>
    <lineage>
        <taxon>Eukaryota</taxon>
        <taxon>Viridiplantae</taxon>
        <taxon>Streptophyta</taxon>
        <taxon>Embryophyta</taxon>
        <taxon>Tracheophyta</taxon>
        <taxon>Spermatophyta</taxon>
        <taxon>Magnoliopsida</taxon>
        <taxon>eudicotyledons</taxon>
        <taxon>Gunneridae</taxon>
        <taxon>Pentapetalae</taxon>
        <taxon>rosids</taxon>
        <taxon>fabids</taxon>
        <taxon>Fagales</taxon>
        <taxon>Juglandaceae</taxon>
        <taxon>Juglans</taxon>
    </lineage>
</organism>
<gene>
    <name evidence="2" type="ORF">F2P56_025362</name>
</gene>
<comment type="caution">
    <text evidence="2">The sequence shown here is derived from an EMBL/GenBank/DDBJ whole genome shotgun (WGS) entry which is preliminary data.</text>
</comment>
<dbReference type="AlphaFoldDB" id="A0A833X1F7"/>
<reference evidence="2" key="1">
    <citation type="submission" date="2015-10" db="EMBL/GenBank/DDBJ databases">
        <authorList>
            <person name="Martinez-Garcia P.J."/>
            <person name="Crepeau M.W."/>
            <person name="Puiu D."/>
            <person name="Gonzalez-Ibeas D."/>
            <person name="Whalen J."/>
            <person name="Stevens K."/>
            <person name="Paul R."/>
            <person name="Butterfield T."/>
            <person name="Britton M."/>
            <person name="Reagan R."/>
            <person name="Chakraborty S."/>
            <person name="Walawage S.L."/>
            <person name="Vasquez-Gross H.A."/>
            <person name="Cardeno C."/>
            <person name="Famula R."/>
            <person name="Pratt K."/>
            <person name="Kuruganti S."/>
            <person name="Aradhya M.K."/>
            <person name="Leslie C.A."/>
            <person name="Dandekar A.M."/>
            <person name="Salzberg S.L."/>
            <person name="Wegrzyn J.L."/>
            <person name="Langley C.H."/>
            <person name="Neale D.B."/>
        </authorList>
    </citation>
    <scope>NUCLEOTIDE SEQUENCE</scope>
    <source>
        <tissue evidence="2">Leaves</tissue>
    </source>
</reference>
<dbReference type="Gramene" id="Jr11_20420_p1">
    <property type="protein sequence ID" value="cds.Jr11_20420_p1"/>
    <property type="gene ID" value="Jr11_20420"/>
</dbReference>